<gene>
    <name evidence="6" type="ORF">AOQ84DRAFT_402119</name>
</gene>
<name>A0A8E2F5C2_9PEZI</name>
<evidence type="ECO:0000256" key="2">
    <source>
        <dbReference type="ARBA" id="ARBA00022692"/>
    </source>
</evidence>
<evidence type="ECO:0000256" key="4">
    <source>
        <dbReference type="ARBA" id="ARBA00023136"/>
    </source>
</evidence>
<feature type="transmembrane region" description="Helical" evidence="5">
    <location>
        <begin position="45"/>
        <end position="69"/>
    </location>
</feature>
<keyword evidence="4 5" id="KW-0472">Membrane</keyword>
<dbReference type="InterPro" id="IPR007568">
    <property type="entry name" value="RTA1"/>
</dbReference>
<dbReference type="AlphaFoldDB" id="A0A8E2F5C2"/>
<dbReference type="PANTHER" id="PTHR31465:SF9">
    <property type="entry name" value="SPHINGOID LONG-CHAIN BASE TRANSPORTER RSB1"/>
    <property type="match status" value="1"/>
</dbReference>
<protein>
    <submittedName>
        <fullName evidence="6">Uncharacterized protein</fullName>
    </submittedName>
</protein>
<dbReference type="GO" id="GO:0000324">
    <property type="term" value="C:fungal-type vacuole"/>
    <property type="evidence" value="ECO:0007669"/>
    <property type="project" value="TreeGrafter"/>
</dbReference>
<feature type="transmembrane region" description="Helical" evidence="5">
    <location>
        <begin position="122"/>
        <end position="142"/>
    </location>
</feature>
<sequence>MATQSPVRSYVDPNFLNPNGPDAAAVAIYGFAASLSKIIYLVAQYFFIVVAPVFFRATLYAILSVLISVNGRQYVALSPHLVLIILVILATCDIVATIVQIVGAASTEVVESKSKDPPRRAFSFLIFIAIPNAFLWQAWNILRKSVSHGFTVAFVTATLLILLRVCFRLVETVEGFLSKLDTHKLYLGCPEFLPVALAIYLLLFWDPGRCFYRRSAVDLNPQRSDTLRGYRIIVTVGGRCVVV</sequence>
<evidence type="ECO:0000313" key="7">
    <source>
        <dbReference type="Proteomes" id="UP000250140"/>
    </source>
</evidence>
<evidence type="ECO:0000256" key="1">
    <source>
        <dbReference type="ARBA" id="ARBA00004141"/>
    </source>
</evidence>
<feature type="transmembrane region" description="Helical" evidence="5">
    <location>
        <begin position="185"/>
        <end position="205"/>
    </location>
</feature>
<evidence type="ECO:0000256" key="3">
    <source>
        <dbReference type="ARBA" id="ARBA00022989"/>
    </source>
</evidence>
<keyword evidence="3 5" id="KW-1133">Transmembrane helix</keyword>
<keyword evidence="2 5" id="KW-0812">Transmembrane</keyword>
<comment type="subcellular location">
    <subcellularLocation>
        <location evidence="1">Membrane</location>
        <topology evidence="1">Multi-pass membrane protein</topology>
    </subcellularLocation>
</comment>
<evidence type="ECO:0000313" key="6">
    <source>
        <dbReference type="EMBL" id="OCL10258.1"/>
    </source>
</evidence>
<feature type="transmembrane region" description="Helical" evidence="5">
    <location>
        <begin position="81"/>
        <end position="102"/>
    </location>
</feature>
<feature type="transmembrane region" description="Helical" evidence="5">
    <location>
        <begin position="149"/>
        <end position="170"/>
    </location>
</feature>
<keyword evidence="7" id="KW-1185">Reference proteome</keyword>
<reference evidence="6 7" key="1">
    <citation type="journal article" date="2016" name="Nat. Commun.">
        <title>Ectomycorrhizal ecology is imprinted in the genome of the dominant symbiotic fungus Cenococcum geophilum.</title>
        <authorList>
            <consortium name="DOE Joint Genome Institute"/>
            <person name="Peter M."/>
            <person name="Kohler A."/>
            <person name="Ohm R.A."/>
            <person name="Kuo A."/>
            <person name="Krutzmann J."/>
            <person name="Morin E."/>
            <person name="Arend M."/>
            <person name="Barry K.W."/>
            <person name="Binder M."/>
            <person name="Choi C."/>
            <person name="Clum A."/>
            <person name="Copeland A."/>
            <person name="Grisel N."/>
            <person name="Haridas S."/>
            <person name="Kipfer T."/>
            <person name="LaButti K."/>
            <person name="Lindquist E."/>
            <person name="Lipzen A."/>
            <person name="Maire R."/>
            <person name="Meier B."/>
            <person name="Mihaltcheva S."/>
            <person name="Molinier V."/>
            <person name="Murat C."/>
            <person name="Poggeler S."/>
            <person name="Quandt C.A."/>
            <person name="Sperisen C."/>
            <person name="Tritt A."/>
            <person name="Tisserant E."/>
            <person name="Crous P.W."/>
            <person name="Henrissat B."/>
            <person name="Nehls U."/>
            <person name="Egli S."/>
            <person name="Spatafora J.W."/>
            <person name="Grigoriev I.V."/>
            <person name="Martin F.M."/>
        </authorList>
    </citation>
    <scope>NUCLEOTIDE SEQUENCE [LARGE SCALE GENOMIC DNA]</scope>
    <source>
        <strain evidence="6 7">CBS 207.34</strain>
    </source>
</reference>
<dbReference type="Proteomes" id="UP000250140">
    <property type="component" value="Unassembled WGS sequence"/>
</dbReference>
<organism evidence="6 7">
    <name type="scientific">Glonium stellatum</name>
    <dbReference type="NCBI Taxonomy" id="574774"/>
    <lineage>
        <taxon>Eukaryota</taxon>
        <taxon>Fungi</taxon>
        <taxon>Dikarya</taxon>
        <taxon>Ascomycota</taxon>
        <taxon>Pezizomycotina</taxon>
        <taxon>Dothideomycetes</taxon>
        <taxon>Pleosporomycetidae</taxon>
        <taxon>Gloniales</taxon>
        <taxon>Gloniaceae</taxon>
        <taxon>Glonium</taxon>
    </lineage>
</organism>
<dbReference type="Pfam" id="PF04479">
    <property type="entry name" value="RTA1"/>
    <property type="match status" value="1"/>
</dbReference>
<dbReference type="EMBL" id="KV749278">
    <property type="protein sequence ID" value="OCL10258.1"/>
    <property type="molecule type" value="Genomic_DNA"/>
</dbReference>
<accession>A0A8E2F5C2</accession>
<proteinExistence type="predicted"/>
<dbReference type="OrthoDB" id="4521223at2759"/>
<dbReference type="PANTHER" id="PTHR31465">
    <property type="entry name" value="PROTEIN RTA1-RELATED"/>
    <property type="match status" value="1"/>
</dbReference>
<dbReference type="GO" id="GO:0005886">
    <property type="term" value="C:plasma membrane"/>
    <property type="evidence" value="ECO:0007669"/>
    <property type="project" value="TreeGrafter"/>
</dbReference>
<evidence type="ECO:0000256" key="5">
    <source>
        <dbReference type="SAM" id="Phobius"/>
    </source>
</evidence>